<accession>A0A4Z2GJP7</accession>
<proteinExistence type="predicted"/>
<organism evidence="2 3">
    <name type="scientific">Liparis tanakae</name>
    <name type="common">Tanaka's snailfish</name>
    <dbReference type="NCBI Taxonomy" id="230148"/>
    <lineage>
        <taxon>Eukaryota</taxon>
        <taxon>Metazoa</taxon>
        <taxon>Chordata</taxon>
        <taxon>Craniata</taxon>
        <taxon>Vertebrata</taxon>
        <taxon>Euteleostomi</taxon>
        <taxon>Actinopterygii</taxon>
        <taxon>Neopterygii</taxon>
        <taxon>Teleostei</taxon>
        <taxon>Neoteleostei</taxon>
        <taxon>Acanthomorphata</taxon>
        <taxon>Eupercaria</taxon>
        <taxon>Perciformes</taxon>
        <taxon>Cottioidei</taxon>
        <taxon>Cottales</taxon>
        <taxon>Liparidae</taxon>
        <taxon>Liparis</taxon>
    </lineage>
</organism>
<gene>
    <name evidence="2" type="ORF">EYF80_036685</name>
</gene>
<dbReference type="Proteomes" id="UP000314294">
    <property type="component" value="Unassembled WGS sequence"/>
</dbReference>
<comment type="caution">
    <text evidence="2">The sequence shown here is derived from an EMBL/GenBank/DDBJ whole genome shotgun (WGS) entry which is preliminary data.</text>
</comment>
<dbReference type="AlphaFoldDB" id="A0A4Z2GJP7"/>
<protein>
    <submittedName>
        <fullName evidence="2">Uncharacterized protein</fullName>
    </submittedName>
</protein>
<reference evidence="2 3" key="1">
    <citation type="submission" date="2019-03" db="EMBL/GenBank/DDBJ databases">
        <title>First draft genome of Liparis tanakae, snailfish: a comprehensive survey of snailfish specific genes.</title>
        <authorList>
            <person name="Kim W."/>
            <person name="Song I."/>
            <person name="Jeong J.-H."/>
            <person name="Kim D."/>
            <person name="Kim S."/>
            <person name="Ryu S."/>
            <person name="Song J.Y."/>
            <person name="Lee S.K."/>
        </authorList>
    </citation>
    <scope>NUCLEOTIDE SEQUENCE [LARGE SCALE GENOMIC DNA]</scope>
    <source>
        <tissue evidence="2">Muscle</tissue>
    </source>
</reference>
<sequence length="86" mass="9370">MQRSVQLCALQFLLLLPGVRGEKMEAAVARGFTRSDSRNATLVRSDGTPRVEARDPRDGATGSVMAWLRGALVTGCISWNKLEPEP</sequence>
<keyword evidence="3" id="KW-1185">Reference proteome</keyword>
<evidence type="ECO:0000313" key="3">
    <source>
        <dbReference type="Proteomes" id="UP000314294"/>
    </source>
</evidence>
<feature type="signal peptide" evidence="1">
    <location>
        <begin position="1"/>
        <end position="21"/>
    </location>
</feature>
<keyword evidence="1" id="KW-0732">Signal</keyword>
<feature type="chain" id="PRO_5021419844" evidence="1">
    <location>
        <begin position="22"/>
        <end position="86"/>
    </location>
</feature>
<evidence type="ECO:0000313" key="2">
    <source>
        <dbReference type="EMBL" id="TNN53103.1"/>
    </source>
</evidence>
<dbReference type="EMBL" id="SRLO01000526">
    <property type="protein sequence ID" value="TNN53103.1"/>
    <property type="molecule type" value="Genomic_DNA"/>
</dbReference>
<evidence type="ECO:0000256" key="1">
    <source>
        <dbReference type="SAM" id="SignalP"/>
    </source>
</evidence>
<name>A0A4Z2GJP7_9TELE</name>